<dbReference type="Gene3D" id="1.20.1250.20">
    <property type="entry name" value="MFS general substrate transporter like domains"/>
    <property type="match status" value="1"/>
</dbReference>
<evidence type="ECO:0000256" key="2">
    <source>
        <dbReference type="ARBA" id="ARBA00022692"/>
    </source>
</evidence>
<evidence type="ECO:0000313" key="7">
    <source>
        <dbReference type="EMBL" id="MBA8925497.1"/>
    </source>
</evidence>
<comment type="caution">
    <text evidence="7">The sequence shown here is derived from an EMBL/GenBank/DDBJ whole genome shotgun (WGS) entry which is preliminary data.</text>
</comment>
<keyword evidence="3 5" id="KW-1133">Transmembrane helix</keyword>
<keyword evidence="4 5" id="KW-0472">Membrane</keyword>
<dbReference type="RefSeq" id="WP_318296228.1">
    <property type="nucleotide sequence ID" value="NZ_BAAABQ010000084.1"/>
</dbReference>
<dbReference type="CDD" id="cd17324">
    <property type="entry name" value="MFS_NepI_like"/>
    <property type="match status" value="1"/>
</dbReference>
<evidence type="ECO:0000256" key="1">
    <source>
        <dbReference type="ARBA" id="ARBA00004651"/>
    </source>
</evidence>
<feature type="transmembrane region" description="Helical" evidence="5">
    <location>
        <begin position="129"/>
        <end position="147"/>
    </location>
</feature>
<gene>
    <name evidence="7" type="ORF">BC739_002696</name>
</gene>
<organism evidence="7 8">
    <name type="scientific">Kutzneria viridogrisea</name>
    <dbReference type="NCBI Taxonomy" id="47990"/>
    <lineage>
        <taxon>Bacteria</taxon>
        <taxon>Bacillati</taxon>
        <taxon>Actinomycetota</taxon>
        <taxon>Actinomycetes</taxon>
        <taxon>Pseudonocardiales</taxon>
        <taxon>Pseudonocardiaceae</taxon>
        <taxon>Kutzneria</taxon>
    </lineage>
</organism>
<dbReference type="Pfam" id="PF07690">
    <property type="entry name" value="MFS_1"/>
    <property type="match status" value="1"/>
</dbReference>
<comment type="subcellular location">
    <subcellularLocation>
        <location evidence="1">Cell membrane</location>
        <topology evidence="1">Multi-pass membrane protein</topology>
    </subcellularLocation>
</comment>
<accession>A0ABR6BF60</accession>
<dbReference type="PANTHER" id="PTHR42910">
    <property type="entry name" value="TRANSPORTER SCO4007-RELATED"/>
    <property type="match status" value="1"/>
</dbReference>
<protein>
    <submittedName>
        <fullName evidence="7">MFS family arabinose efflux permease</fullName>
    </submittedName>
</protein>
<dbReference type="InterPro" id="IPR011701">
    <property type="entry name" value="MFS"/>
</dbReference>
<feature type="transmembrane region" description="Helical" evidence="5">
    <location>
        <begin position="334"/>
        <end position="354"/>
    </location>
</feature>
<feature type="transmembrane region" description="Helical" evidence="5">
    <location>
        <begin position="73"/>
        <end position="93"/>
    </location>
</feature>
<keyword evidence="2 5" id="KW-0812">Transmembrane</keyword>
<evidence type="ECO:0000256" key="4">
    <source>
        <dbReference type="ARBA" id="ARBA00023136"/>
    </source>
</evidence>
<dbReference type="InterPro" id="IPR020846">
    <property type="entry name" value="MFS_dom"/>
</dbReference>
<dbReference type="SUPFAM" id="SSF103473">
    <property type="entry name" value="MFS general substrate transporter"/>
    <property type="match status" value="1"/>
</dbReference>
<dbReference type="EMBL" id="JACJID010000002">
    <property type="protein sequence ID" value="MBA8925497.1"/>
    <property type="molecule type" value="Genomic_DNA"/>
</dbReference>
<feature type="transmembrane region" description="Helical" evidence="5">
    <location>
        <begin position="99"/>
        <end position="122"/>
    </location>
</feature>
<feature type="transmembrane region" description="Helical" evidence="5">
    <location>
        <begin position="201"/>
        <end position="226"/>
    </location>
</feature>
<dbReference type="InterPro" id="IPR036259">
    <property type="entry name" value="MFS_trans_sf"/>
</dbReference>
<proteinExistence type="predicted"/>
<feature type="transmembrane region" description="Helical" evidence="5">
    <location>
        <begin position="360"/>
        <end position="381"/>
    </location>
</feature>
<evidence type="ECO:0000313" key="8">
    <source>
        <dbReference type="Proteomes" id="UP000517916"/>
    </source>
</evidence>
<name>A0ABR6BF60_9PSEU</name>
<evidence type="ECO:0000256" key="5">
    <source>
        <dbReference type="SAM" id="Phobius"/>
    </source>
</evidence>
<dbReference type="PROSITE" id="PS50850">
    <property type="entry name" value="MFS"/>
    <property type="match status" value="1"/>
</dbReference>
<reference evidence="7 8" key="1">
    <citation type="submission" date="2020-08" db="EMBL/GenBank/DDBJ databases">
        <title>Genomic Encyclopedia of Archaeal and Bacterial Type Strains, Phase II (KMG-II): from individual species to whole genera.</title>
        <authorList>
            <person name="Goeker M."/>
        </authorList>
    </citation>
    <scope>NUCLEOTIDE SEQUENCE [LARGE SCALE GENOMIC DNA]</scope>
    <source>
        <strain evidence="7 8">DSM 43850</strain>
    </source>
</reference>
<feature type="transmembrane region" description="Helical" evidence="5">
    <location>
        <begin position="159"/>
        <end position="180"/>
    </location>
</feature>
<keyword evidence="8" id="KW-1185">Reference proteome</keyword>
<dbReference type="PANTHER" id="PTHR42910:SF1">
    <property type="entry name" value="MAJOR FACILITATOR SUPERFAMILY (MFS) PROFILE DOMAIN-CONTAINING PROTEIN"/>
    <property type="match status" value="1"/>
</dbReference>
<dbReference type="Proteomes" id="UP000517916">
    <property type="component" value="Unassembled WGS sequence"/>
</dbReference>
<feature type="transmembrane region" description="Helical" evidence="5">
    <location>
        <begin position="238"/>
        <end position="261"/>
    </location>
</feature>
<evidence type="ECO:0000256" key="3">
    <source>
        <dbReference type="ARBA" id="ARBA00022989"/>
    </source>
</evidence>
<feature type="transmembrane region" description="Helical" evidence="5">
    <location>
        <begin position="273"/>
        <end position="291"/>
    </location>
</feature>
<feature type="transmembrane region" description="Helical" evidence="5">
    <location>
        <begin position="42"/>
        <end position="61"/>
    </location>
</feature>
<feature type="domain" description="Major facilitator superfamily (MFS) profile" evidence="6">
    <location>
        <begin position="6"/>
        <end position="384"/>
    </location>
</feature>
<evidence type="ECO:0000259" key="6">
    <source>
        <dbReference type="PROSITE" id="PS50850"/>
    </source>
</evidence>
<sequence length="395" mass="40417">MLTARLTAVLAVTCAVTSSNIYLVQPVLEQVAADLHVSEGAAGTVPTATQLGYAAGILLLVPLGDIRNRRPLILAMMAATTLALVAAALAPSIGWLAGAGFAIGLLTPIPQLVLPLGVALAGGQRQGRVVGVLQGGLLVGLLASRAYSGALGELLGWRQVYWCSVAMMVVVGLVLLRALPSAPAKATGLSYAALLRTLPKLLLGNKVVLGVCVSGVLVGVAFGAFWNTLSFVLLREFGFGPAIVGLFGLVAAASAATSPMAGRFTDRFGGRRGQLLLIGTAILGWGVLAIGPSWVGWFLLGTVLLDIGVWGNQVVNQAVLFGLHSGDHSRLNTLYFFTRFLGIAAGSAVGAQLWSDWGWGAVSLLGVLAAVAALPIALAAAPRAGQPQPASPSVR</sequence>